<reference evidence="1 2" key="1">
    <citation type="journal article" date="2006" name="Science">
        <title>Genome of rice cluster I archaea -- the key methane producers in the rice rhizosphere.</title>
        <authorList>
            <person name="Erkel C."/>
            <person name="Kube M."/>
            <person name="Reinhardt R."/>
            <person name="Liesack W."/>
        </authorList>
    </citation>
    <scope>NUCLEOTIDE SEQUENCE [LARGE SCALE GENOMIC DNA]</scope>
    <source>
        <strain evidence="2">DSM 22066 / NBRC 105507 / MRE50</strain>
    </source>
</reference>
<keyword evidence="2" id="KW-1185">Reference proteome</keyword>
<dbReference type="Pfam" id="PF13366">
    <property type="entry name" value="PDDEXK_3"/>
    <property type="match status" value="1"/>
</dbReference>
<organism evidence="1 2">
    <name type="scientific">Methanocella arvoryzae (strain DSM 22066 / NBRC 105507 / MRE50)</name>
    <dbReference type="NCBI Taxonomy" id="351160"/>
    <lineage>
        <taxon>Archaea</taxon>
        <taxon>Methanobacteriati</taxon>
        <taxon>Methanobacteriota</taxon>
        <taxon>Stenosarchaea group</taxon>
        <taxon>Methanomicrobia</taxon>
        <taxon>Methanocellales</taxon>
        <taxon>Methanocellaceae</taxon>
        <taxon>Methanocella</taxon>
    </lineage>
</organism>
<accession>Q0W5S1</accession>
<name>Q0W5S1_METAR</name>
<sequence>MHYPIEKLNELTYATRGAAFKVYNKLGPGLLESIYTTCLIEELKHKGLSVESEVSLPVVYNEKSLDKQMRIDILVEKALIVEVKAVENLTALHHAQTLSYLKLSGLKLALLINFNTTDMKKSIIRIIN</sequence>
<dbReference type="NCBIfam" id="TIGR04256">
    <property type="entry name" value="GxxExxY"/>
    <property type="match status" value="1"/>
</dbReference>
<dbReference type="EMBL" id="AM114193">
    <property type="protein sequence ID" value="CAJ36272.1"/>
    <property type="molecule type" value="Genomic_DNA"/>
</dbReference>
<dbReference type="AlphaFoldDB" id="Q0W5S1"/>
<dbReference type="Proteomes" id="UP000000663">
    <property type="component" value="Chromosome"/>
</dbReference>
<evidence type="ECO:0000313" key="2">
    <source>
        <dbReference type="Proteomes" id="UP000000663"/>
    </source>
</evidence>
<evidence type="ECO:0000313" key="1">
    <source>
        <dbReference type="EMBL" id="CAJ36272.1"/>
    </source>
</evidence>
<dbReference type="KEGG" id="rci:RCIA52"/>
<dbReference type="InterPro" id="IPR026350">
    <property type="entry name" value="GxxExxY"/>
</dbReference>
<dbReference type="eggNOG" id="arCOG07749">
    <property type="taxonomic scope" value="Archaea"/>
</dbReference>
<proteinExistence type="predicted"/>
<evidence type="ECO:0008006" key="3">
    <source>
        <dbReference type="Google" id="ProtNLM"/>
    </source>
</evidence>
<gene>
    <name evidence="1" type="ORF">RCIA52</name>
</gene>
<protein>
    <recommendedName>
        <fullName evidence="3">GxxExxY protein</fullName>
    </recommendedName>
</protein>